<dbReference type="Gene3D" id="3.90.550.10">
    <property type="entry name" value="Spore Coat Polysaccharide Biosynthesis Protein SpsA, Chain A"/>
    <property type="match status" value="1"/>
</dbReference>
<reference evidence="1 2" key="1">
    <citation type="journal article" date="2011" name="Stand. Genomic Sci.">
        <title>Complete genome sequence of Treponema succinifaciens type strain (6091).</title>
        <authorList>
            <person name="Han C."/>
            <person name="Gronow S."/>
            <person name="Teshima H."/>
            <person name="Lapidus A."/>
            <person name="Nolan M."/>
            <person name="Lucas S."/>
            <person name="Hammon N."/>
            <person name="Deshpande S."/>
            <person name="Cheng J.F."/>
            <person name="Zeytun A."/>
            <person name="Tapia R."/>
            <person name="Goodwin L."/>
            <person name="Pitluck S."/>
            <person name="Liolios K."/>
            <person name="Pagani I."/>
            <person name="Ivanova N."/>
            <person name="Mavromatis K."/>
            <person name="Mikhailova N."/>
            <person name="Huntemann M."/>
            <person name="Pati A."/>
            <person name="Chen A."/>
            <person name="Palaniappan K."/>
            <person name="Land M."/>
            <person name="Hauser L."/>
            <person name="Brambilla E.M."/>
            <person name="Rohde M."/>
            <person name="Goker M."/>
            <person name="Woyke T."/>
            <person name="Bristow J."/>
            <person name="Eisen J.A."/>
            <person name="Markowitz V."/>
            <person name="Hugenholtz P."/>
            <person name="Kyrpides N.C."/>
            <person name="Klenk H.P."/>
            <person name="Detter J.C."/>
        </authorList>
    </citation>
    <scope>NUCLEOTIDE SEQUENCE [LARGE SCALE GENOMIC DNA]</scope>
    <source>
        <strain evidence="2">ATCC 33096 / DSM 2489 / 6091</strain>
    </source>
</reference>
<dbReference type="OrthoDB" id="3034663at2"/>
<dbReference type="eggNOG" id="COG1442">
    <property type="taxonomic scope" value="Bacteria"/>
</dbReference>
<organism evidence="1 2">
    <name type="scientific">Treponema succinifaciens (strain ATCC 33096 / DSM 2489 / 6091)</name>
    <dbReference type="NCBI Taxonomy" id="869209"/>
    <lineage>
        <taxon>Bacteria</taxon>
        <taxon>Pseudomonadati</taxon>
        <taxon>Spirochaetota</taxon>
        <taxon>Spirochaetia</taxon>
        <taxon>Spirochaetales</taxon>
        <taxon>Treponemataceae</taxon>
        <taxon>Treponema</taxon>
    </lineage>
</organism>
<dbReference type="HOGENOM" id="CLU_072747_0_0_12"/>
<dbReference type="EMBL" id="CP002631">
    <property type="protein sequence ID" value="AEB13942.1"/>
    <property type="molecule type" value="Genomic_DNA"/>
</dbReference>
<dbReference type="Proteomes" id="UP000006852">
    <property type="component" value="Chromosome"/>
</dbReference>
<dbReference type="InterPro" id="IPR029044">
    <property type="entry name" value="Nucleotide-diphossugar_trans"/>
</dbReference>
<proteinExistence type="predicted"/>
<dbReference type="KEGG" id="tsu:Tresu_1022"/>
<evidence type="ECO:0008006" key="3">
    <source>
        <dbReference type="Google" id="ProtNLM"/>
    </source>
</evidence>
<sequence>MNIAYILISTPNDTFYEQTAISVMTLRKVMPYANVYILVDEDTKSTFKDKRTILEKYNVNIITVDVPTKFNNRDRSRFIKTSMNKYLPRDFVYIDCDTIIYESLEDLPKKPAVGMVLNRHMKISESPVKDFFEKNAKEFGWHDGYDDKHFNGGFMSVNGSEKSDALFTLWHKLWNESREKSNGTVFDQTSLNEANYRLNGAITEIDGIWNCQINRNCRCMPYIHDAKILHLYTNKKMYAHDMAKNEIIRSVLEDEHPELDKILANPKAAFHDVYDLNTDFYSVEMSKTPAYVFLRGIYETNKKLFNFCNSIAKLLMKFSK</sequence>
<evidence type="ECO:0000313" key="2">
    <source>
        <dbReference type="Proteomes" id="UP000006852"/>
    </source>
</evidence>
<accession>F2NUW1</accession>
<name>F2NUW1_TRES6</name>
<dbReference type="AlphaFoldDB" id="F2NUW1"/>
<dbReference type="STRING" id="869209.Tresu_1022"/>
<protein>
    <recommendedName>
        <fullName evidence="3">Glycosyl transferase family 8</fullName>
    </recommendedName>
</protein>
<dbReference type="RefSeq" id="WP_013701234.1">
    <property type="nucleotide sequence ID" value="NC_015385.1"/>
</dbReference>
<reference evidence="2" key="2">
    <citation type="submission" date="2011-04" db="EMBL/GenBank/DDBJ databases">
        <title>The complete genome of chromosome of Treponema succinifaciens DSM 2489.</title>
        <authorList>
            <person name="Lucas S."/>
            <person name="Copeland A."/>
            <person name="Lapidus A."/>
            <person name="Bruce D."/>
            <person name="Goodwin L."/>
            <person name="Pitluck S."/>
            <person name="Peters L."/>
            <person name="Kyrpides N."/>
            <person name="Mavromatis K."/>
            <person name="Ivanova N."/>
            <person name="Ovchinnikova G."/>
            <person name="Teshima H."/>
            <person name="Detter J.C."/>
            <person name="Tapia R."/>
            <person name="Han C."/>
            <person name="Land M."/>
            <person name="Hauser L."/>
            <person name="Markowitz V."/>
            <person name="Cheng J.-F."/>
            <person name="Hugenholtz P."/>
            <person name="Woyke T."/>
            <person name="Wu D."/>
            <person name="Gronow S."/>
            <person name="Wellnitz S."/>
            <person name="Brambilla E."/>
            <person name="Klenk H.-P."/>
            <person name="Eisen J.A."/>
        </authorList>
    </citation>
    <scope>NUCLEOTIDE SEQUENCE [LARGE SCALE GENOMIC DNA]</scope>
    <source>
        <strain evidence="2">ATCC 33096 / DSM 2489 / 6091</strain>
    </source>
</reference>
<dbReference type="GeneID" id="302998181"/>
<gene>
    <name evidence="1" type="ordered locus">Tresu_1022</name>
</gene>
<keyword evidence="2" id="KW-1185">Reference proteome</keyword>
<evidence type="ECO:0000313" key="1">
    <source>
        <dbReference type="EMBL" id="AEB13942.1"/>
    </source>
</evidence>
<dbReference type="SUPFAM" id="SSF53448">
    <property type="entry name" value="Nucleotide-diphospho-sugar transferases"/>
    <property type="match status" value="1"/>
</dbReference>